<dbReference type="AlphaFoldDB" id="A0A844XHJ4"/>
<dbReference type="SUPFAM" id="SSF53474">
    <property type="entry name" value="alpha/beta-Hydrolases"/>
    <property type="match status" value="1"/>
</dbReference>
<dbReference type="Proteomes" id="UP000461409">
    <property type="component" value="Unassembled WGS sequence"/>
</dbReference>
<accession>A0A844XHJ4</accession>
<organism evidence="3 4">
    <name type="scientific">Aurantiacibacter rhizosphaerae</name>
    <dbReference type="NCBI Taxonomy" id="2691582"/>
    <lineage>
        <taxon>Bacteria</taxon>
        <taxon>Pseudomonadati</taxon>
        <taxon>Pseudomonadota</taxon>
        <taxon>Alphaproteobacteria</taxon>
        <taxon>Sphingomonadales</taxon>
        <taxon>Erythrobacteraceae</taxon>
        <taxon>Aurantiacibacter</taxon>
    </lineage>
</organism>
<gene>
    <name evidence="3" type="ORF">GRF63_13975</name>
</gene>
<dbReference type="RefSeq" id="WP_160486648.1">
    <property type="nucleotide sequence ID" value="NZ_WUBR01000003.1"/>
</dbReference>
<keyword evidence="1 3" id="KW-0378">Hydrolase</keyword>
<dbReference type="Gene3D" id="3.40.50.1820">
    <property type="entry name" value="alpha/beta hydrolase"/>
    <property type="match status" value="1"/>
</dbReference>
<reference evidence="3 4" key="2">
    <citation type="submission" date="2020-02" db="EMBL/GenBank/DDBJ databases">
        <title>Erythrobacter dongmakensis sp. nov., isolated from a tidal mudflat.</title>
        <authorList>
            <person name="Kim I.S."/>
        </authorList>
    </citation>
    <scope>NUCLEOTIDE SEQUENCE [LARGE SCALE GENOMIC DNA]</scope>
    <source>
        <strain evidence="3 4">GH3-10</strain>
    </source>
</reference>
<proteinExistence type="predicted"/>
<evidence type="ECO:0000256" key="1">
    <source>
        <dbReference type="ARBA" id="ARBA00022801"/>
    </source>
</evidence>
<dbReference type="EMBL" id="WUBR01000003">
    <property type="protein sequence ID" value="MWV29015.1"/>
    <property type="molecule type" value="Genomic_DNA"/>
</dbReference>
<reference evidence="3 4" key="1">
    <citation type="submission" date="2019-12" db="EMBL/GenBank/DDBJ databases">
        <authorList>
            <person name="Lee S.D."/>
        </authorList>
    </citation>
    <scope>NUCLEOTIDE SEQUENCE [LARGE SCALE GENOMIC DNA]</scope>
    <source>
        <strain evidence="3 4">GH3-10</strain>
    </source>
</reference>
<name>A0A844XHJ4_9SPHN</name>
<protein>
    <submittedName>
        <fullName evidence="3">Alpha/beta hydrolase fold domain-containing protein</fullName>
    </submittedName>
</protein>
<evidence type="ECO:0000313" key="4">
    <source>
        <dbReference type="Proteomes" id="UP000461409"/>
    </source>
</evidence>
<dbReference type="InterPro" id="IPR029058">
    <property type="entry name" value="AB_hydrolase_fold"/>
</dbReference>
<sequence length="288" mass="30709">MMTPDLRAKIEALGNDLSSEMLGGTQAMMSAINNGMAAGTDVTRDLAYGPDERHRLDVFTQGSPAGAPVLVYVHGGGFVMGDKHTEGSAFYSNIGDFAARMGWVGVTMTYRLAPAHRFPSGVEDMTLFVDWLRDNIGQHGGDPAKIVLMGQSAGASHIANYLAHASDHAKGMAGAAFLSGIYDVGTCAHNDFNKAYYGEETSGWGAASALAGLLTSEVPMQFSVAEFDPDDFQKQAAQLVEQWMASKGRLPEMHYLSGHNHLTPGLSIGSSQQETERMVAGFVQRVTG</sequence>
<dbReference type="PANTHER" id="PTHR48081">
    <property type="entry name" value="AB HYDROLASE SUPERFAMILY PROTEIN C4A8.06C"/>
    <property type="match status" value="1"/>
</dbReference>
<comment type="caution">
    <text evidence="3">The sequence shown here is derived from an EMBL/GenBank/DDBJ whole genome shotgun (WGS) entry which is preliminary data.</text>
</comment>
<evidence type="ECO:0000313" key="3">
    <source>
        <dbReference type="EMBL" id="MWV29015.1"/>
    </source>
</evidence>
<evidence type="ECO:0000259" key="2">
    <source>
        <dbReference type="Pfam" id="PF07859"/>
    </source>
</evidence>
<dbReference type="InterPro" id="IPR013094">
    <property type="entry name" value="AB_hydrolase_3"/>
</dbReference>
<dbReference type="InterPro" id="IPR050300">
    <property type="entry name" value="GDXG_lipolytic_enzyme"/>
</dbReference>
<dbReference type="GO" id="GO:0016787">
    <property type="term" value="F:hydrolase activity"/>
    <property type="evidence" value="ECO:0007669"/>
    <property type="project" value="UniProtKB-KW"/>
</dbReference>
<dbReference type="Pfam" id="PF07859">
    <property type="entry name" value="Abhydrolase_3"/>
    <property type="match status" value="1"/>
</dbReference>
<feature type="domain" description="Alpha/beta hydrolase fold-3" evidence="2">
    <location>
        <begin position="70"/>
        <end position="189"/>
    </location>
</feature>
<keyword evidence="4" id="KW-1185">Reference proteome</keyword>